<dbReference type="AlphaFoldDB" id="A0A2U2PJS2"/>
<evidence type="ECO:0000313" key="1">
    <source>
        <dbReference type="EMBL" id="PWG81655.1"/>
    </source>
</evidence>
<name>A0A2U2PJS2_9SPHI</name>
<keyword evidence="2" id="KW-1185">Reference proteome</keyword>
<gene>
    <name evidence="1" type="ORF">DDR33_04580</name>
</gene>
<evidence type="ECO:0000313" key="2">
    <source>
        <dbReference type="Proteomes" id="UP000245647"/>
    </source>
</evidence>
<reference evidence="1 2" key="1">
    <citation type="submission" date="2018-04" db="EMBL/GenBank/DDBJ databases">
        <title>Pedobacter chongqingensis sp. nov., isolated from a rottenly hemp rope.</title>
        <authorList>
            <person name="Cai Y."/>
        </authorList>
    </citation>
    <scope>NUCLEOTIDE SEQUENCE [LARGE SCALE GENOMIC DNA]</scope>
    <source>
        <strain evidence="1 2">FJ4-8</strain>
    </source>
</reference>
<proteinExistence type="predicted"/>
<dbReference type="EMBL" id="QEAS01000003">
    <property type="protein sequence ID" value="PWG81655.1"/>
    <property type="molecule type" value="Genomic_DNA"/>
</dbReference>
<protein>
    <submittedName>
        <fullName evidence="1">Uncharacterized protein</fullName>
    </submittedName>
</protein>
<dbReference type="Proteomes" id="UP000245647">
    <property type="component" value="Unassembled WGS sequence"/>
</dbReference>
<organism evidence="1 2">
    <name type="scientific">Pararcticibacter amylolyticus</name>
    <dbReference type="NCBI Taxonomy" id="2173175"/>
    <lineage>
        <taxon>Bacteria</taxon>
        <taxon>Pseudomonadati</taxon>
        <taxon>Bacteroidota</taxon>
        <taxon>Sphingobacteriia</taxon>
        <taxon>Sphingobacteriales</taxon>
        <taxon>Sphingobacteriaceae</taxon>
        <taxon>Pararcticibacter</taxon>
    </lineage>
</organism>
<dbReference type="RefSeq" id="WP_109414601.1">
    <property type="nucleotide sequence ID" value="NZ_QEAS01000003.1"/>
</dbReference>
<comment type="caution">
    <text evidence="1">The sequence shown here is derived from an EMBL/GenBank/DDBJ whole genome shotgun (WGS) entry which is preliminary data.</text>
</comment>
<sequence length="157" mass="17910">MDLSVKEKLEVFARYIGKHVWIENLQGLTQNNELVHQCGLLKGIKEDALLIAFSFGSRWMLLTGEHRDTYRYKLLLHPLSRLTEDIMATANNLPASGFISQYYIKLGFDMPVFIAPDHPGNCKTVAELGLADYRSPKEITELNYVDNDQGWQTSFSL</sequence>
<accession>A0A2U2PJS2</accession>
<dbReference type="OrthoDB" id="795233at2"/>